<dbReference type="EMBL" id="JADGKB010000219">
    <property type="protein sequence ID" value="KAJ3250839.1"/>
    <property type="molecule type" value="Genomic_DNA"/>
</dbReference>
<evidence type="ECO:0000313" key="2">
    <source>
        <dbReference type="Proteomes" id="UP001210925"/>
    </source>
</evidence>
<comment type="caution">
    <text evidence="1">The sequence shown here is derived from an EMBL/GenBank/DDBJ whole genome shotgun (WGS) entry which is preliminary data.</text>
</comment>
<dbReference type="SUPFAM" id="SSF81631">
    <property type="entry name" value="PAP/OAS1 substrate-binding domain"/>
    <property type="match status" value="1"/>
</dbReference>
<evidence type="ECO:0000313" key="1">
    <source>
        <dbReference type="EMBL" id="KAJ3250839.1"/>
    </source>
</evidence>
<accession>A0AAD5Y2C4</accession>
<dbReference type="AlphaFoldDB" id="A0AAD5Y2C4"/>
<gene>
    <name evidence="1" type="ORF">HK103_003078</name>
</gene>
<keyword evidence="2" id="KW-1185">Reference proteome</keyword>
<reference evidence="1" key="1">
    <citation type="submission" date="2020-05" db="EMBL/GenBank/DDBJ databases">
        <title>Phylogenomic resolution of chytrid fungi.</title>
        <authorList>
            <person name="Stajich J.E."/>
            <person name="Amses K."/>
            <person name="Simmons R."/>
            <person name="Seto K."/>
            <person name="Myers J."/>
            <person name="Bonds A."/>
            <person name="Quandt C.A."/>
            <person name="Barry K."/>
            <person name="Liu P."/>
            <person name="Grigoriev I."/>
            <person name="Longcore J.E."/>
            <person name="James T.Y."/>
        </authorList>
    </citation>
    <scope>NUCLEOTIDE SEQUENCE</scope>
    <source>
        <strain evidence="1">PLAUS21</strain>
    </source>
</reference>
<proteinExistence type="predicted"/>
<dbReference type="Proteomes" id="UP001210925">
    <property type="component" value="Unassembled WGS sequence"/>
</dbReference>
<organism evidence="1 2">
    <name type="scientific">Boothiomyces macroporosus</name>
    <dbReference type="NCBI Taxonomy" id="261099"/>
    <lineage>
        <taxon>Eukaryota</taxon>
        <taxon>Fungi</taxon>
        <taxon>Fungi incertae sedis</taxon>
        <taxon>Chytridiomycota</taxon>
        <taxon>Chytridiomycota incertae sedis</taxon>
        <taxon>Chytridiomycetes</taxon>
        <taxon>Rhizophydiales</taxon>
        <taxon>Terramycetaceae</taxon>
        <taxon>Boothiomyces</taxon>
    </lineage>
</organism>
<sequence>MQFKDKTGFTVIIKKIQPINFKITYTDWLNSVNFKYYRELCFIIRTLFFKYKFDQQDTFSSMSIYYMVKVYLQLYDNFYQEKDLGLMLLNYFHFYSIFPFRYLMLVPNGFVDGTVLLRGQGIVDIVTCDLVTKSKHKIPYKNLYLYLRDLMIDNDDCLELLLTPE</sequence>
<protein>
    <submittedName>
        <fullName evidence="1">Uncharacterized protein</fullName>
    </submittedName>
</protein>
<name>A0AAD5Y2C4_9FUNG</name>